<dbReference type="PROSITE" id="PS51257">
    <property type="entry name" value="PROKAR_LIPOPROTEIN"/>
    <property type="match status" value="1"/>
</dbReference>
<proteinExistence type="predicted"/>
<evidence type="ECO:0000313" key="1">
    <source>
        <dbReference type="EMBL" id="KAB2815293.1"/>
    </source>
</evidence>
<accession>A0A6L3ZDK6</accession>
<dbReference type="Proteomes" id="UP000484164">
    <property type="component" value="Unassembled WGS sequence"/>
</dbReference>
<organism evidence="1 2">
    <name type="scientific">Phaeocystidibacter marisrubri</name>
    <dbReference type="NCBI Taxonomy" id="1577780"/>
    <lineage>
        <taxon>Bacteria</taxon>
        <taxon>Pseudomonadati</taxon>
        <taxon>Bacteroidota</taxon>
        <taxon>Flavobacteriia</taxon>
        <taxon>Flavobacteriales</taxon>
        <taxon>Phaeocystidibacteraceae</taxon>
        <taxon>Phaeocystidibacter</taxon>
    </lineage>
</organism>
<gene>
    <name evidence="1" type="ORF">F8C82_14470</name>
</gene>
<dbReference type="RefSeq" id="WP_151694328.1">
    <property type="nucleotide sequence ID" value="NZ_BMGX01000001.1"/>
</dbReference>
<protein>
    <submittedName>
        <fullName evidence="1">Uncharacterized protein</fullName>
    </submittedName>
</protein>
<dbReference type="OrthoDB" id="1466063at2"/>
<name>A0A6L3ZDK6_9FLAO</name>
<dbReference type="AlphaFoldDB" id="A0A6L3ZDK6"/>
<dbReference type="EMBL" id="WBVQ01000003">
    <property type="protein sequence ID" value="KAB2815293.1"/>
    <property type="molecule type" value="Genomic_DNA"/>
</dbReference>
<comment type="caution">
    <text evidence="1">The sequence shown here is derived from an EMBL/GenBank/DDBJ whole genome shotgun (WGS) entry which is preliminary data.</text>
</comment>
<keyword evidence="2" id="KW-1185">Reference proteome</keyword>
<reference evidence="1 2" key="1">
    <citation type="submission" date="2019-10" db="EMBL/GenBank/DDBJ databases">
        <title>Genome sequence of Phaeocystidibacter marisrubri JCM30614 (type strain).</title>
        <authorList>
            <person name="Bowman J.P."/>
        </authorList>
    </citation>
    <scope>NUCLEOTIDE SEQUENCE [LARGE SCALE GENOMIC DNA]</scope>
    <source>
        <strain evidence="1 2">JCM 30614</strain>
    </source>
</reference>
<sequence length="481" mass="52360">MRSYLQLLLTLSLGVALTSGCDKGTPVGNALPQTRISIDEINLTGEDRLNSEVTLSWYGTDKDGYIKGYEISSDNTTWVFTTSQDSTFQFDIPAGQDSVDVDLYVRAIDNNDAVDPTPAYLKIPLKNTPPVAKIETTTQTTGTSIGVATYRWTSTDQDGNESITMAEIKFNNGSWYEVPVNQNLISFVIDPNIPSGPTTASVYYANNSTPQTTTIDGLEAGGSNVLYLRTKDIANSYSEVDTALAVTLVLPTSDLLVVNGQSASVATTYQTALNNSGITYDYLDYGTNGGVNQPAFWSPTVNLLLQQYDRLFIHSDAQVFQNQATGQTGALLALMGSAVQEFTNSGKKVLVTTSFGTLSDLSGITGTYPMTDVVTSPGLVRIYPDSVTYPVIDSASYPLLQSSNVLVGITPIVKSADAENFYRTELTPLSGWSGDNLVGARRRYQGNISEVLFSMELWRFNKNPQMLEDILNQILTNDFDW</sequence>
<evidence type="ECO:0000313" key="2">
    <source>
        <dbReference type="Proteomes" id="UP000484164"/>
    </source>
</evidence>